<keyword evidence="5" id="KW-1185">Reference proteome</keyword>
<evidence type="ECO:0000256" key="2">
    <source>
        <dbReference type="ARBA" id="ARBA00022737"/>
    </source>
</evidence>
<dbReference type="PROSITE" id="PS50082">
    <property type="entry name" value="WD_REPEATS_2"/>
    <property type="match status" value="1"/>
</dbReference>
<dbReference type="Pfam" id="PF00400">
    <property type="entry name" value="WD40"/>
    <property type="match status" value="1"/>
</dbReference>
<dbReference type="HOGENOM" id="CLU_1533079_0_0_1"/>
<keyword evidence="1 3" id="KW-0853">WD repeat</keyword>
<evidence type="ECO:0000313" key="5">
    <source>
        <dbReference type="Proteomes" id="UP000054538"/>
    </source>
</evidence>
<reference evidence="5" key="2">
    <citation type="submission" date="2015-01" db="EMBL/GenBank/DDBJ databases">
        <title>Evolutionary Origins and Diversification of the Mycorrhizal Mutualists.</title>
        <authorList>
            <consortium name="DOE Joint Genome Institute"/>
            <consortium name="Mycorrhizal Genomics Consortium"/>
            <person name="Kohler A."/>
            <person name="Kuo A."/>
            <person name="Nagy L.G."/>
            <person name="Floudas D."/>
            <person name="Copeland A."/>
            <person name="Barry K.W."/>
            <person name="Cichocki N."/>
            <person name="Veneault-Fourrey C."/>
            <person name="LaButti K."/>
            <person name="Lindquist E.A."/>
            <person name="Lipzen A."/>
            <person name="Lundell T."/>
            <person name="Morin E."/>
            <person name="Murat C."/>
            <person name="Riley R."/>
            <person name="Ohm R."/>
            <person name="Sun H."/>
            <person name="Tunlid A."/>
            <person name="Henrissat B."/>
            <person name="Grigoriev I.V."/>
            <person name="Hibbett D.S."/>
            <person name="Martin F."/>
        </authorList>
    </citation>
    <scope>NUCLEOTIDE SEQUENCE [LARGE SCALE GENOMIC DNA]</scope>
    <source>
        <strain evidence="5">Ve08.2h10</strain>
    </source>
</reference>
<sequence length="175" mass="18836">MLVVRCGHSASLHTGKSSLVLLSLRSTNAALCMTSRVANSSLIQFKLMKILSPVFSGHSTGVGSSRRLAISIVGTPTQAKQLEHPRVTCHMSHWHGTLLSLSPDGTKLVSASHDGTIRFWDAHSGDPIAHQVQHDNLLWAVAISPSSANHFFSMAEHAEPKLHPRLLQLATGCPV</sequence>
<organism evidence="4 5">
    <name type="scientific">Paxillus rubicundulus Ve08.2h10</name>
    <dbReference type="NCBI Taxonomy" id="930991"/>
    <lineage>
        <taxon>Eukaryota</taxon>
        <taxon>Fungi</taxon>
        <taxon>Dikarya</taxon>
        <taxon>Basidiomycota</taxon>
        <taxon>Agaricomycotina</taxon>
        <taxon>Agaricomycetes</taxon>
        <taxon>Agaricomycetidae</taxon>
        <taxon>Boletales</taxon>
        <taxon>Paxilineae</taxon>
        <taxon>Paxillaceae</taxon>
        <taxon>Paxillus</taxon>
    </lineage>
</organism>
<evidence type="ECO:0000256" key="1">
    <source>
        <dbReference type="ARBA" id="ARBA00022574"/>
    </source>
</evidence>
<accession>A0A0D0DJY6</accession>
<feature type="repeat" description="WD" evidence="3">
    <location>
        <begin position="99"/>
        <end position="130"/>
    </location>
</feature>
<dbReference type="AlphaFoldDB" id="A0A0D0DJY6"/>
<dbReference type="InterPro" id="IPR011047">
    <property type="entry name" value="Quinoprotein_ADH-like_sf"/>
</dbReference>
<proteinExistence type="predicted"/>
<evidence type="ECO:0000313" key="4">
    <source>
        <dbReference type="EMBL" id="KIK81969.1"/>
    </source>
</evidence>
<keyword evidence="2" id="KW-0677">Repeat</keyword>
<gene>
    <name evidence="4" type="ORF">PAXRUDRAFT_805983</name>
</gene>
<dbReference type="EMBL" id="KN825699">
    <property type="protein sequence ID" value="KIK81969.1"/>
    <property type="molecule type" value="Genomic_DNA"/>
</dbReference>
<dbReference type="SUPFAM" id="SSF50998">
    <property type="entry name" value="Quinoprotein alcohol dehydrogenase-like"/>
    <property type="match status" value="1"/>
</dbReference>
<dbReference type="OrthoDB" id="3203311at2759"/>
<protein>
    <submittedName>
        <fullName evidence="4">Uncharacterized protein</fullName>
    </submittedName>
</protein>
<dbReference type="Gene3D" id="2.130.10.10">
    <property type="entry name" value="YVTN repeat-like/Quinoprotein amine dehydrogenase"/>
    <property type="match status" value="1"/>
</dbReference>
<dbReference type="InParanoid" id="A0A0D0DJY6"/>
<name>A0A0D0DJY6_9AGAM</name>
<dbReference type="InterPro" id="IPR001680">
    <property type="entry name" value="WD40_rpt"/>
</dbReference>
<dbReference type="Proteomes" id="UP000054538">
    <property type="component" value="Unassembled WGS sequence"/>
</dbReference>
<reference evidence="4 5" key="1">
    <citation type="submission" date="2014-04" db="EMBL/GenBank/DDBJ databases">
        <authorList>
            <consortium name="DOE Joint Genome Institute"/>
            <person name="Kuo A."/>
            <person name="Kohler A."/>
            <person name="Jargeat P."/>
            <person name="Nagy L.G."/>
            <person name="Floudas D."/>
            <person name="Copeland A."/>
            <person name="Barry K.W."/>
            <person name="Cichocki N."/>
            <person name="Veneault-Fourrey C."/>
            <person name="LaButti K."/>
            <person name="Lindquist E.A."/>
            <person name="Lipzen A."/>
            <person name="Lundell T."/>
            <person name="Morin E."/>
            <person name="Murat C."/>
            <person name="Sun H."/>
            <person name="Tunlid A."/>
            <person name="Henrissat B."/>
            <person name="Grigoriev I.V."/>
            <person name="Hibbett D.S."/>
            <person name="Martin F."/>
            <person name="Nordberg H.P."/>
            <person name="Cantor M.N."/>
            <person name="Hua S.X."/>
        </authorList>
    </citation>
    <scope>NUCLEOTIDE SEQUENCE [LARGE SCALE GENOMIC DNA]</scope>
    <source>
        <strain evidence="4 5">Ve08.2h10</strain>
    </source>
</reference>
<evidence type="ECO:0000256" key="3">
    <source>
        <dbReference type="PROSITE-ProRule" id="PRU00221"/>
    </source>
</evidence>
<dbReference type="InterPro" id="IPR015943">
    <property type="entry name" value="WD40/YVTN_repeat-like_dom_sf"/>
</dbReference>
<dbReference type="InterPro" id="IPR019775">
    <property type="entry name" value="WD40_repeat_CS"/>
</dbReference>
<dbReference type="PROSITE" id="PS00678">
    <property type="entry name" value="WD_REPEATS_1"/>
    <property type="match status" value="1"/>
</dbReference>